<proteinExistence type="predicted"/>
<organism evidence="2 3">
    <name type="scientific">Mycena sanguinolenta</name>
    <dbReference type="NCBI Taxonomy" id="230812"/>
    <lineage>
        <taxon>Eukaryota</taxon>
        <taxon>Fungi</taxon>
        <taxon>Dikarya</taxon>
        <taxon>Basidiomycota</taxon>
        <taxon>Agaricomycotina</taxon>
        <taxon>Agaricomycetes</taxon>
        <taxon>Agaricomycetidae</taxon>
        <taxon>Agaricales</taxon>
        <taxon>Marasmiineae</taxon>
        <taxon>Mycenaceae</taxon>
        <taxon>Mycena</taxon>
    </lineage>
</organism>
<dbReference type="OrthoDB" id="1263307at2759"/>
<dbReference type="AlphaFoldDB" id="A0A8H7DL39"/>
<protein>
    <submittedName>
        <fullName evidence="2">AB hydrolase-1 domain-containing protein</fullName>
    </submittedName>
</protein>
<dbReference type="PANTHER" id="PTHR37017:SF11">
    <property type="entry name" value="ESTERASE_LIPASE_THIOESTERASE DOMAIN-CONTAINING PROTEIN"/>
    <property type="match status" value="1"/>
</dbReference>
<evidence type="ECO:0000313" key="2">
    <source>
        <dbReference type="EMBL" id="KAF7376318.1"/>
    </source>
</evidence>
<name>A0A8H7DL39_9AGAR</name>
<keyword evidence="3" id="KW-1185">Reference proteome</keyword>
<keyword evidence="2" id="KW-0378">Hydrolase</keyword>
<dbReference type="Proteomes" id="UP000623467">
    <property type="component" value="Unassembled WGS sequence"/>
</dbReference>
<dbReference type="PANTHER" id="PTHR37017">
    <property type="entry name" value="AB HYDROLASE-1 DOMAIN-CONTAINING PROTEIN-RELATED"/>
    <property type="match status" value="1"/>
</dbReference>
<accession>A0A8H7DL39</accession>
<dbReference type="SUPFAM" id="SSF53474">
    <property type="entry name" value="alpha/beta-Hydrolases"/>
    <property type="match status" value="1"/>
</dbReference>
<dbReference type="Pfam" id="PF12697">
    <property type="entry name" value="Abhydrolase_6"/>
    <property type="match status" value="1"/>
</dbReference>
<comment type="caution">
    <text evidence="2">The sequence shown here is derived from an EMBL/GenBank/DDBJ whole genome shotgun (WGS) entry which is preliminary data.</text>
</comment>
<feature type="domain" description="AB hydrolase-1" evidence="1">
    <location>
        <begin position="7"/>
        <end position="231"/>
    </location>
</feature>
<evidence type="ECO:0000259" key="1">
    <source>
        <dbReference type="Pfam" id="PF12697"/>
    </source>
</evidence>
<evidence type="ECO:0000313" key="3">
    <source>
        <dbReference type="Proteomes" id="UP000623467"/>
    </source>
</evidence>
<dbReference type="InterPro" id="IPR000073">
    <property type="entry name" value="AB_hydrolase_1"/>
</dbReference>
<gene>
    <name evidence="2" type="ORF">MSAN_00047300</name>
</gene>
<dbReference type="EMBL" id="JACAZH010000001">
    <property type="protein sequence ID" value="KAF7376318.1"/>
    <property type="molecule type" value="Genomic_DNA"/>
</dbReference>
<dbReference type="GO" id="GO:0016787">
    <property type="term" value="F:hydrolase activity"/>
    <property type="evidence" value="ECO:0007669"/>
    <property type="project" value="UniProtKB-KW"/>
</dbReference>
<reference evidence="2" key="1">
    <citation type="submission" date="2020-05" db="EMBL/GenBank/DDBJ databases">
        <title>Mycena genomes resolve the evolution of fungal bioluminescence.</title>
        <authorList>
            <person name="Tsai I.J."/>
        </authorList>
    </citation>
    <scope>NUCLEOTIDE SEQUENCE</scope>
    <source>
        <strain evidence="2">160909Yilan</strain>
    </source>
</reference>
<dbReference type="Gene3D" id="3.40.50.1820">
    <property type="entry name" value="alpha/beta hydrolase"/>
    <property type="match status" value="1"/>
</dbReference>
<dbReference type="InterPro" id="IPR029058">
    <property type="entry name" value="AB_hydrolase_fold"/>
</dbReference>
<dbReference type="InterPro" id="IPR052897">
    <property type="entry name" value="Sec-Metab_Biosynth_Hydrolase"/>
</dbReference>
<sequence length="242" mass="26228">MESNLTFVLVPGAAHVSAHFKSLVAALNAKGYPTEVVSNPSVGPFAGTLPPNADVVNLRRILEELVNEQQKDIVLVCHSYGGVPGSQSVNGLEKSTARKGGCFEGGVFECIPTTAGASEAVSTQWVEIDATRGIMIPQRSVAAEVLYHDLVESQAQHWAAKLEPMAVSVTAAPVANVCWGADVPKVYIFCKMDRAIPFEGQRKMVERVQIENKESWKTYEMNCGHSPFLSHVEHLVEILVEA</sequence>